<dbReference type="RefSeq" id="WP_088434049.1">
    <property type="nucleotide sequence ID" value="NZ_SRYW01000009.1"/>
</dbReference>
<evidence type="ECO:0000313" key="1">
    <source>
        <dbReference type="EMBL" id="OWQ52741.1"/>
    </source>
</evidence>
<dbReference type="EMBL" id="SRYW01000009">
    <property type="protein sequence ID" value="TGY33630.1"/>
    <property type="molecule type" value="Genomic_DNA"/>
</dbReference>
<dbReference type="AlphaFoldDB" id="A0A2D0AJL2"/>
<comment type="caution">
    <text evidence="1">The sequence shown here is derived from an EMBL/GenBank/DDBJ whole genome shotgun (WGS) entry which is preliminary data.</text>
</comment>
<reference evidence="2 4" key="2">
    <citation type="submission" date="2019-04" db="EMBL/GenBank/DDBJ databases">
        <title>Microbes associate with the intestines of laboratory mice.</title>
        <authorList>
            <person name="Navarre W."/>
            <person name="Wong E."/>
            <person name="Huang K."/>
            <person name="Tropini C."/>
            <person name="Ng K."/>
            <person name="Yu B."/>
        </authorList>
    </citation>
    <scope>NUCLEOTIDE SEQUENCE [LARGE SCALE GENOMIC DNA]</scope>
    <source>
        <strain evidence="2 4">NM62_B4-13</strain>
    </source>
</reference>
<reference evidence="1 3" key="1">
    <citation type="submission" date="2017-06" db="EMBL/GenBank/DDBJ databases">
        <authorList>
            <person name="Kim H.J."/>
            <person name="Triplett B.A."/>
        </authorList>
    </citation>
    <scope>NUCLEOTIDE SEQUENCE [LARGE SCALE GENOMIC DNA]</scope>
    <source>
        <strain evidence="1 3">13146</strain>
    </source>
</reference>
<dbReference type="OrthoDB" id="6045232at2"/>
<evidence type="ECO:0000313" key="2">
    <source>
        <dbReference type="EMBL" id="TGY33630.1"/>
    </source>
</evidence>
<dbReference type="Proteomes" id="UP000306631">
    <property type="component" value="Unassembled WGS sequence"/>
</dbReference>
<dbReference type="Proteomes" id="UP000198157">
    <property type="component" value="Unassembled WGS sequence"/>
</dbReference>
<evidence type="ECO:0000313" key="4">
    <source>
        <dbReference type="Proteomes" id="UP000306631"/>
    </source>
</evidence>
<proteinExistence type="predicted"/>
<sequence length="116" mass="12616">MSSSPPDNEAPRLLGFDVPDLQENVDQSEDEAIIAMLDVAPHAAWLALFNDRLDALKSDLGVAGVEVEGPSIRFYGSISDGRRLATAVASLINDVTLDYRSQSSARKVPFERPDPF</sequence>
<name>A0A2D0AJL2_STEMA</name>
<accession>A0A2D0AJL2</accession>
<evidence type="ECO:0000313" key="3">
    <source>
        <dbReference type="Proteomes" id="UP000198157"/>
    </source>
</evidence>
<dbReference type="EMBL" id="NIVS01000027">
    <property type="protein sequence ID" value="OWQ52741.1"/>
    <property type="molecule type" value="Genomic_DNA"/>
</dbReference>
<gene>
    <name evidence="1" type="ORF">CEE60_11885</name>
    <name evidence="2" type="ORF">E5352_11865</name>
</gene>
<protein>
    <submittedName>
        <fullName evidence="1">Uncharacterized protein</fullName>
    </submittedName>
</protein>
<organism evidence="1 3">
    <name type="scientific">Stenotrophomonas maltophilia</name>
    <name type="common">Pseudomonas maltophilia</name>
    <name type="synonym">Xanthomonas maltophilia</name>
    <dbReference type="NCBI Taxonomy" id="40324"/>
    <lineage>
        <taxon>Bacteria</taxon>
        <taxon>Pseudomonadati</taxon>
        <taxon>Pseudomonadota</taxon>
        <taxon>Gammaproteobacteria</taxon>
        <taxon>Lysobacterales</taxon>
        <taxon>Lysobacteraceae</taxon>
        <taxon>Stenotrophomonas</taxon>
        <taxon>Stenotrophomonas maltophilia group</taxon>
    </lineage>
</organism>